<dbReference type="KEGG" id="bhg:I6G56_28810"/>
<dbReference type="Proteomes" id="UP000594943">
    <property type="component" value="Chromosome 2"/>
</dbReference>
<dbReference type="EMBL" id="CP065687">
    <property type="protein sequence ID" value="QPS46110.1"/>
    <property type="molecule type" value="Genomic_DNA"/>
</dbReference>
<accession>A0A7T2U5L6</accession>
<reference evidence="1 2" key="1">
    <citation type="submission" date="2020-12" db="EMBL/GenBank/DDBJ databases">
        <title>FDA dAtabase for Regulatory Grade micrObial Sequences (FDA-ARGOS): Supporting development and validation of Infectious Disease Dx tests.</title>
        <authorList>
            <person name="Nelson B."/>
            <person name="Plummer A."/>
            <person name="Tallon L."/>
            <person name="Sadzewicz L."/>
            <person name="Zhao X."/>
            <person name="Boylan J."/>
            <person name="Ott S."/>
            <person name="Bowen H."/>
            <person name="Vavikolanu K."/>
            <person name="Mehta A."/>
            <person name="Aluvathingal J."/>
            <person name="Nadendla S."/>
            <person name="Myers T."/>
            <person name="Yan Y."/>
            <person name="Sichtig H."/>
        </authorList>
    </citation>
    <scope>NUCLEOTIDE SEQUENCE [LARGE SCALE GENOMIC DNA]</scope>
    <source>
        <strain evidence="1 2">FDAARGOS_899</strain>
    </source>
</reference>
<evidence type="ECO:0000313" key="2">
    <source>
        <dbReference type="Proteomes" id="UP000594943"/>
    </source>
</evidence>
<sequence length="86" mass="8821">MATDTGLARRLSRVAHGAGKRALSIVAAGAGRAGYSVDARIASAGPLYIGGGWFLIGGGAARSGTSEFALFDDRFAATARYQKEET</sequence>
<dbReference type="RefSeq" id="WP_043282944.1">
    <property type="nucleotide sequence ID" value="NZ_CP013382.1"/>
</dbReference>
<evidence type="ECO:0000313" key="1">
    <source>
        <dbReference type="EMBL" id="QPS46110.1"/>
    </source>
</evidence>
<proteinExistence type="predicted"/>
<accession>A0A7U4PCA0</accession>
<protein>
    <submittedName>
        <fullName evidence="1">Uncharacterized protein</fullName>
    </submittedName>
</protein>
<gene>
    <name evidence="1" type="ORF">I6G56_28810</name>
</gene>
<organism evidence="1 2">
    <name type="scientific">Burkholderia humptydooensis</name>
    <dbReference type="NCBI Taxonomy" id="430531"/>
    <lineage>
        <taxon>Bacteria</taxon>
        <taxon>Pseudomonadati</taxon>
        <taxon>Pseudomonadota</taxon>
        <taxon>Betaproteobacteria</taxon>
        <taxon>Burkholderiales</taxon>
        <taxon>Burkholderiaceae</taxon>
        <taxon>Burkholderia</taxon>
        <taxon>pseudomallei group</taxon>
    </lineage>
</organism>
<dbReference type="AlphaFoldDB" id="A0A7U4PCA0"/>
<name>A0A7U4PCA0_9BURK</name>